<evidence type="ECO:0000256" key="1">
    <source>
        <dbReference type="SAM" id="MobiDB-lite"/>
    </source>
</evidence>
<dbReference type="AlphaFoldDB" id="A0A133V5U1"/>
<name>A0A133V5U1_9EURY</name>
<feature type="compositionally biased region" description="Basic and acidic residues" evidence="1">
    <location>
        <begin position="165"/>
        <end position="175"/>
    </location>
</feature>
<sequence length="189" mass="21597">MLSPLKKGLEERAWRRSLKEVAKEVKNVKEEPDGADLEKARERTKSILRKILIADDVVGMKFREGEMSREEASKLCGAFAKVIDGIMLGALKDREMAEGVVPLLQEKIDERKSDPLPYQHFLQMLRYKHRLGNDGEVQDATEIAEALDYIKSRLDLDNIREEKAELEKEMRKAERPGPAGGEQENQMYG</sequence>
<dbReference type="Proteomes" id="UP000070344">
    <property type="component" value="Unassembled WGS sequence"/>
</dbReference>
<gene>
    <name evidence="2" type="ORF">AKJ41_00050</name>
</gene>
<proteinExistence type="predicted"/>
<protein>
    <submittedName>
        <fullName evidence="2">Uncharacterized protein</fullName>
    </submittedName>
</protein>
<organism evidence="2 3">
    <name type="scientific">candidate division MSBL1 archaeon SCGC-AAA259O05</name>
    <dbReference type="NCBI Taxonomy" id="1698271"/>
    <lineage>
        <taxon>Archaea</taxon>
        <taxon>Methanobacteriati</taxon>
        <taxon>Methanobacteriota</taxon>
        <taxon>candidate division MSBL1</taxon>
    </lineage>
</organism>
<evidence type="ECO:0000313" key="3">
    <source>
        <dbReference type="Proteomes" id="UP000070344"/>
    </source>
</evidence>
<keyword evidence="3" id="KW-1185">Reference proteome</keyword>
<feature type="region of interest" description="Disordered" evidence="1">
    <location>
        <begin position="165"/>
        <end position="189"/>
    </location>
</feature>
<accession>A0A133V5U1</accession>
<comment type="caution">
    <text evidence="2">The sequence shown here is derived from an EMBL/GenBank/DDBJ whole genome shotgun (WGS) entry which is preliminary data.</text>
</comment>
<evidence type="ECO:0000313" key="2">
    <source>
        <dbReference type="EMBL" id="KXB01805.1"/>
    </source>
</evidence>
<dbReference type="EMBL" id="LHXV01000001">
    <property type="protein sequence ID" value="KXB01805.1"/>
    <property type="molecule type" value="Genomic_DNA"/>
</dbReference>
<reference evidence="2 3" key="1">
    <citation type="journal article" date="2016" name="Sci. Rep.">
        <title>Metabolic traits of an uncultured archaeal lineage -MSBL1- from brine pools of the Red Sea.</title>
        <authorList>
            <person name="Mwirichia R."/>
            <person name="Alam I."/>
            <person name="Rashid M."/>
            <person name="Vinu M."/>
            <person name="Ba-Alawi W."/>
            <person name="Anthony Kamau A."/>
            <person name="Kamanda Ngugi D."/>
            <person name="Goker M."/>
            <person name="Klenk H.P."/>
            <person name="Bajic V."/>
            <person name="Stingl U."/>
        </authorList>
    </citation>
    <scope>NUCLEOTIDE SEQUENCE [LARGE SCALE GENOMIC DNA]</scope>
    <source>
        <strain evidence="2">SCGC-AAA259O05</strain>
    </source>
</reference>